<proteinExistence type="inferred from homology"/>
<feature type="region of interest" description="Disordered" evidence="7">
    <location>
        <begin position="1"/>
        <end position="20"/>
    </location>
</feature>
<evidence type="ECO:0000313" key="9">
    <source>
        <dbReference type="EMBL" id="CAE8723353.1"/>
    </source>
</evidence>
<sequence>GLSGVVQPGGDSLGPRAESEEACDEARVGSLGARHTVEFCGLLGAKSPLAAGMVDVGTSFASSPKSLKTPVAGAVACAKCFQVCIFVNRSSGGGRAGEYLAALGSDGRCSKIQLGNGGLEADLRAFDMRDGRPGQKPGFLLLKSMCEEAESLVHVMVAGGDGTVMWAISEMVAAGVDLIKVVVGHIPFGTGNDFSRSTGWGAMPPAELIGVNWQFLRRDIRRWIFSDVVDFDLWEVDVIASGGFAFIHDGHRGLTESDKAQHGLQQLDEGRWQMKKPMVNYFSLGQCCRAGLGFEKRRTGSRLGNNLRYGYEGLKKLTLRPAPLVSDVVEELCFSTSREEVRSTNLGGQSAELLFLNVPSFAGGAYPWEWSKPASGSDELKDSCQFLGDGRLEVVSYSSGFRAGLDAANSKMWTPGRGAGRRIASAEGSRYLPCCCLRAAPSPRPFRIGFKSPQEARYRSRDGRVYFQVDGEYFVAHCPEQVMIRHWRPACLLFFSLARLMSRSSRWIFARYANEQLSASPVSRQPWQQEQHCWCSCSACSVLASVWLSSR</sequence>
<keyword evidence="3 6" id="KW-0547">Nucleotide-binding</keyword>
<dbReference type="PANTHER" id="PTHR11255:SF121">
    <property type="entry name" value="DIACYLGLYCEROL KINASE (ATP)"/>
    <property type="match status" value="1"/>
</dbReference>
<protein>
    <recommendedName>
        <fullName evidence="6">Diacylglycerol kinase</fullName>
        <shortName evidence="6">DAG kinase</shortName>
        <ecNumber evidence="6">2.7.1.107</ecNumber>
    </recommendedName>
</protein>
<keyword evidence="5 6" id="KW-0067">ATP-binding</keyword>
<dbReference type="SUPFAM" id="SSF111331">
    <property type="entry name" value="NAD kinase/diacylglycerol kinase-like"/>
    <property type="match status" value="1"/>
</dbReference>
<dbReference type="PANTHER" id="PTHR11255">
    <property type="entry name" value="DIACYLGLYCEROL KINASE"/>
    <property type="match status" value="1"/>
</dbReference>
<dbReference type="InterPro" id="IPR017438">
    <property type="entry name" value="ATP-NAD_kinase_N"/>
</dbReference>
<comment type="similarity">
    <text evidence="1 6">Belongs to the eukaryotic diacylglycerol kinase family.</text>
</comment>
<evidence type="ECO:0000256" key="6">
    <source>
        <dbReference type="RuleBase" id="RU361128"/>
    </source>
</evidence>
<dbReference type="GO" id="GO:0005524">
    <property type="term" value="F:ATP binding"/>
    <property type="evidence" value="ECO:0007669"/>
    <property type="project" value="UniProtKB-KW"/>
</dbReference>
<dbReference type="PROSITE" id="PS50146">
    <property type="entry name" value="DAGK"/>
    <property type="match status" value="1"/>
</dbReference>
<dbReference type="Pfam" id="PF00781">
    <property type="entry name" value="DAGK_cat"/>
    <property type="match status" value="1"/>
</dbReference>
<dbReference type="SMART" id="SM00046">
    <property type="entry name" value="DAGKc"/>
    <property type="match status" value="1"/>
</dbReference>
<feature type="non-terminal residue" evidence="9">
    <location>
        <position position="551"/>
    </location>
</feature>
<dbReference type="GO" id="GO:0007200">
    <property type="term" value="P:phospholipase C-activating G protein-coupled receptor signaling pathway"/>
    <property type="evidence" value="ECO:0007669"/>
    <property type="project" value="InterPro"/>
</dbReference>
<dbReference type="InterPro" id="IPR000756">
    <property type="entry name" value="Diacylglycerol_kin_accessory"/>
</dbReference>
<evidence type="ECO:0000256" key="3">
    <source>
        <dbReference type="ARBA" id="ARBA00022741"/>
    </source>
</evidence>
<evidence type="ECO:0000313" key="10">
    <source>
        <dbReference type="Proteomes" id="UP000626109"/>
    </source>
</evidence>
<dbReference type="EC" id="2.7.1.107" evidence="6"/>
<dbReference type="SMART" id="SM00045">
    <property type="entry name" value="DAGKa"/>
    <property type="match status" value="1"/>
</dbReference>
<name>A0A813LBZ4_POLGL</name>
<dbReference type="Proteomes" id="UP000626109">
    <property type="component" value="Unassembled WGS sequence"/>
</dbReference>
<evidence type="ECO:0000256" key="4">
    <source>
        <dbReference type="ARBA" id="ARBA00022777"/>
    </source>
</evidence>
<keyword evidence="2 6" id="KW-0808">Transferase</keyword>
<evidence type="ECO:0000259" key="8">
    <source>
        <dbReference type="PROSITE" id="PS50146"/>
    </source>
</evidence>
<dbReference type="InterPro" id="IPR016064">
    <property type="entry name" value="NAD/diacylglycerol_kinase_sf"/>
</dbReference>
<reference evidence="9" key="1">
    <citation type="submission" date="2021-02" db="EMBL/GenBank/DDBJ databases">
        <authorList>
            <person name="Dougan E. K."/>
            <person name="Rhodes N."/>
            <person name="Thang M."/>
            <person name="Chan C."/>
        </authorList>
    </citation>
    <scope>NUCLEOTIDE SEQUENCE</scope>
</reference>
<accession>A0A813LBZ4</accession>
<dbReference type="Pfam" id="PF00609">
    <property type="entry name" value="DAGK_acc"/>
    <property type="match status" value="1"/>
</dbReference>
<dbReference type="GO" id="GO:0004143">
    <property type="term" value="F:ATP-dependent diacylglycerol kinase activity"/>
    <property type="evidence" value="ECO:0007669"/>
    <property type="project" value="UniProtKB-EC"/>
</dbReference>
<comment type="catalytic activity">
    <reaction evidence="6">
        <text>a 1,2-diacyl-sn-glycerol + ATP = a 1,2-diacyl-sn-glycero-3-phosphate + ADP + H(+)</text>
        <dbReference type="Rhea" id="RHEA:10272"/>
        <dbReference type="ChEBI" id="CHEBI:15378"/>
        <dbReference type="ChEBI" id="CHEBI:17815"/>
        <dbReference type="ChEBI" id="CHEBI:30616"/>
        <dbReference type="ChEBI" id="CHEBI:58608"/>
        <dbReference type="ChEBI" id="CHEBI:456216"/>
        <dbReference type="EC" id="2.7.1.107"/>
    </reaction>
</comment>
<gene>
    <name evidence="9" type="ORF">PGLA2088_LOCUS43074</name>
</gene>
<dbReference type="Gene3D" id="3.40.50.10330">
    <property type="entry name" value="Probable inorganic polyphosphate/atp-NAD kinase, domain 1"/>
    <property type="match status" value="1"/>
</dbReference>
<dbReference type="InterPro" id="IPR001206">
    <property type="entry name" value="Diacylglycerol_kinase_cat_dom"/>
</dbReference>
<evidence type="ECO:0000256" key="1">
    <source>
        <dbReference type="ARBA" id="ARBA00009280"/>
    </source>
</evidence>
<evidence type="ECO:0000256" key="5">
    <source>
        <dbReference type="ARBA" id="ARBA00022840"/>
    </source>
</evidence>
<feature type="domain" description="DAGKc" evidence="8">
    <location>
        <begin position="143"/>
        <end position="240"/>
    </location>
</feature>
<dbReference type="InterPro" id="IPR037607">
    <property type="entry name" value="DGK"/>
</dbReference>
<keyword evidence="4 6" id="KW-0418">Kinase</keyword>
<evidence type="ECO:0000256" key="7">
    <source>
        <dbReference type="SAM" id="MobiDB-lite"/>
    </source>
</evidence>
<dbReference type="AlphaFoldDB" id="A0A813LBZ4"/>
<comment type="caution">
    <text evidence="9">The sequence shown here is derived from an EMBL/GenBank/DDBJ whole genome shotgun (WGS) entry which is preliminary data.</text>
</comment>
<organism evidence="9 10">
    <name type="scientific">Polarella glacialis</name>
    <name type="common">Dinoflagellate</name>
    <dbReference type="NCBI Taxonomy" id="89957"/>
    <lineage>
        <taxon>Eukaryota</taxon>
        <taxon>Sar</taxon>
        <taxon>Alveolata</taxon>
        <taxon>Dinophyceae</taxon>
        <taxon>Suessiales</taxon>
        <taxon>Suessiaceae</taxon>
        <taxon>Polarella</taxon>
    </lineage>
</organism>
<dbReference type="GO" id="GO:0016020">
    <property type="term" value="C:membrane"/>
    <property type="evidence" value="ECO:0007669"/>
    <property type="project" value="TreeGrafter"/>
</dbReference>
<dbReference type="EMBL" id="CAJNNW010034635">
    <property type="protein sequence ID" value="CAE8723353.1"/>
    <property type="molecule type" value="Genomic_DNA"/>
</dbReference>
<evidence type="ECO:0000256" key="2">
    <source>
        <dbReference type="ARBA" id="ARBA00022679"/>
    </source>
</evidence>